<organism evidence="2 3">
    <name type="scientific">Aliiglaciecola litoralis</name>
    <dbReference type="NCBI Taxonomy" id="582857"/>
    <lineage>
        <taxon>Bacteria</taxon>
        <taxon>Pseudomonadati</taxon>
        <taxon>Pseudomonadota</taxon>
        <taxon>Gammaproteobacteria</taxon>
        <taxon>Alteromonadales</taxon>
        <taxon>Alteromonadaceae</taxon>
        <taxon>Aliiglaciecola</taxon>
    </lineage>
</organism>
<sequence length="1416" mass="161224">MTDNSKKYYAAPNRKLWVYGILLLLILAGLTYYGLMNRKDRSTNHDYYRVLYEASNTFNENLQKLQSMHKFKESVSSIRSLLPSYSIEPIAERKRLEAKTFNYLIVGQKLHISSPESPDFKAELDLEDILPQPKKGFSQYLFANEQSEVLSRVGNEKTISIVDLSSINQQIQRKNKQFQLNFSEAKAPSNKDGPSPLPSYSNHVDMKISYGEFRVYVFPFALSTPLDQIKKVENKTAGVPDVKQTLDRIFLVGLLPQHKLESRDNGHWNVSLLAVTLVSLVFMWCMLRLFLLPKNQSITRSFRVFTTAASYLFYIVIIALTLAYFQKSLLQIDKDKTALRYANYLNQSLAADIEDVFTQLSQYRDFYSLILEALTSMPEKVPYSGYSQEDVRNFNDAMRRALLTQNAKQDPKGQLNETALGTAITQNSEFPLSLNYPLAPDDPEFINFELNDYAIGVMLHSYRSNQSEADTLDFHGLLQKVSLTKGESLATSLPAGFVQQPKNKILSVFALNLDGNSVLPSVNFQESNSLPETFNLSHRNYYKMVRDQKGWDLTLGTNTNQQKTFHNVYIQRLLNVNNGTRGTTISMPITAPSNLFTQDKNELAKPSKDYIIGADVLLPSMTLGQSPPYDFVYMVVDRSSGKVLFHNDSERSLVENLYYSGDIHSPLSKWLKAGLDHYTELGSGSIDGTYHGQEGKFAVSNSVVDSWAIVVFYPNDSLQTFMTNQFLYITTTFCLIMLIMIIGIYAARHFVWTSALKKKLNIPAKLNVRLVMLVSSVLFSASYSLYIFGFNIEGLIVQKAWFDWSLWLPFAGLLIATVVVYRGCYRYFCYPLAEVNAQTHNVAKRGSKRLILVVLIAVAMHFIYLQRTADAPQKSLDFHYQQLACNWLNYERKELNTIGLSRYPNSITSQRISAFNLLPLNEKWRSRLTQGTKKCAAHSSQVNPDDYPKLSSVFGATYLWQWINIYLLDEELTASYQPSDEFANFEGPDISVSGKFVGVTFLFALLLSAAIWGWFRFNARVLWNRLYCPERFLQHIERITGSVHTLHFEERNTNLIIECDTIKLNGIGLALLLRTMSYQQNEPATSLLAGFDKLFKMSPCLQKFSQENYFLPNLKINLSVDDANKNLNLELWDIETCLEKSEYRQLLLDLIMEFKSLTLSKQLNSFTLFTGFHSLQRVKMKDPLALDQSKILDNSEYLSWAECLMDFVVNVPENFKQGIDWQLLHDEVSAFPELNYLNQQFEPVTEEDSWSQIWKRDEELHIESRWTTINYILLNAEALYRFKWESCSSAEKLALLNLAKKQKLNPANTQMIEHLALNGLITVRNGSLDIVNLSFAHFVLHAETAATLNALVVNGEAGIWKNYKLPLGIMILLIIGGIALTSGESIYIIAASMAGVLGTIASVTNSANLLRGQMKE</sequence>
<keyword evidence="3" id="KW-1185">Reference proteome</keyword>
<gene>
    <name evidence="2" type="ORF">GCM10009114_22290</name>
</gene>
<name>A0ABN1LKI8_9ALTE</name>
<evidence type="ECO:0000313" key="3">
    <source>
        <dbReference type="Proteomes" id="UP001500359"/>
    </source>
</evidence>
<dbReference type="EMBL" id="BAAAFD010000006">
    <property type="protein sequence ID" value="GAA0857257.1"/>
    <property type="molecule type" value="Genomic_DNA"/>
</dbReference>
<feature type="transmembrane region" description="Helical" evidence="1">
    <location>
        <begin position="726"/>
        <end position="747"/>
    </location>
</feature>
<keyword evidence="1" id="KW-0472">Membrane</keyword>
<feature type="transmembrane region" description="Helical" evidence="1">
    <location>
        <begin position="768"/>
        <end position="786"/>
    </location>
</feature>
<evidence type="ECO:0000256" key="1">
    <source>
        <dbReference type="SAM" id="Phobius"/>
    </source>
</evidence>
<feature type="transmembrane region" description="Helical" evidence="1">
    <location>
        <begin position="996"/>
        <end position="1015"/>
    </location>
</feature>
<dbReference type="Proteomes" id="UP001500359">
    <property type="component" value="Unassembled WGS sequence"/>
</dbReference>
<feature type="transmembrane region" description="Helical" evidence="1">
    <location>
        <begin position="304"/>
        <end position="325"/>
    </location>
</feature>
<comment type="caution">
    <text evidence="2">The sequence shown here is derived from an EMBL/GenBank/DDBJ whole genome shotgun (WGS) entry which is preliminary data.</text>
</comment>
<feature type="transmembrane region" description="Helical" evidence="1">
    <location>
        <begin position="849"/>
        <end position="866"/>
    </location>
</feature>
<keyword evidence="1" id="KW-0812">Transmembrane</keyword>
<reference evidence="2 3" key="1">
    <citation type="journal article" date="2019" name="Int. J. Syst. Evol. Microbiol.">
        <title>The Global Catalogue of Microorganisms (GCM) 10K type strain sequencing project: providing services to taxonomists for standard genome sequencing and annotation.</title>
        <authorList>
            <consortium name="The Broad Institute Genomics Platform"/>
            <consortium name="The Broad Institute Genome Sequencing Center for Infectious Disease"/>
            <person name="Wu L."/>
            <person name="Ma J."/>
        </authorList>
    </citation>
    <scope>NUCLEOTIDE SEQUENCE [LARGE SCALE GENOMIC DNA]</scope>
    <source>
        <strain evidence="2 3">JCM 15896</strain>
    </source>
</reference>
<feature type="transmembrane region" description="Helical" evidence="1">
    <location>
        <begin position="268"/>
        <end position="292"/>
    </location>
</feature>
<feature type="transmembrane region" description="Helical" evidence="1">
    <location>
        <begin position="1386"/>
        <end position="1410"/>
    </location>
</feature>
<accession>A0ABN1LKI8</accession>
<evidence type="ECO:0000313" key="2">
    <source>
        <dbReference type="EMBL" id="GAA0857257.1"/>
    </source>
</evidence>
<feature type="transmembrane region" description="Helical" evidence="1">
    <location>
        <begin position="806"/>
        <end position="828"/>
    </location>
</feature>
<keyword evidence="1" id="KW-1133">Transmembrane helix</keyword>
<feature type="transmembrane region" description="Helical" evidence="1">
    <location>
        <begin position="1363"/>
        <end position="1380"/>
    </location>
</feature>
<protein>
    <submittedName>
        <fullName evidence="2">Uncharacterized protein</fullName>
    </submittedName>
</protein>
<feature type="transmembrane region" description="Helical" evidence="1">
    <location>
        <begin position="16"/>
        <end position="35"/>
    </location>
</feature>
<proteinExistence type="predicted"/>